<dbReference type="Proteomes" id="UP000095463">
    <property type="component" value="Unassembled WGS sequence"/>
</dbReference>
<keyword evidence="4" id="KW-1185">Reference proteome</keyword>
<evidence type="ECO:0000313" key="4">
    <source>
        <dbReference type="Proteomes" id="UP000095463"/>
    </source>
</evidence>
<evidence type="ECO:0000313" key="3">
    <source>
        <dbReference type="EMBL" id="OEO31574.1"/>
    </source>
</evidence>
<dbReference type="Pfam" id="PF13827">
    <property type="entry name" value="DUF4189"/>
    <property type="match status" value="1"/>
</dbReference>
<dbReference type="AlphaFoldDB" id="A0A1E5XSR9"/>
<gene>
    <name evidence="3" type="ORF">VW23_015470</name>
</gene>
<evidence type="ECO:0000256" key="1">
    <source>
        <dbReference type="SAM" id="SignalP"/>
    </source>
</evidence>
<comment type="caution">
    <text evidence="3">The sequence shown here is derived from an EMBL/GenBank/DDBJ whole genome shotgun (WGS) entry which is preliminary data.</text>
</comment>
<sequence length="114" mass="11653">MILAVACSLSLLAPVPAMADWAVAQAAPGGKPFVQRFRSISWASDITLEACRKQYQNCKVVASGTGGCLAIATTGSKWGVGKAGSKPRAHAAALKACDALGAGPCRVEDDFCGQ</sequence>
<protein>
    <recommendedName>
        <fullName evidence="2">DUF4189 domain-containing protein</fullName>
    </recommendedName>
</protein>
<evidence type="ECO:0000259" key="2">
    <source>
        <dbReference type="Pfam" id="PF13827"/>
    </source>
</evidence>
<keyword evidence="1" id="KW-0732">Signal</keyword>
<feature type="domain" description="DUF4189" evidence="2">
    <location>
        <begin position="44"/>
        <end position="112"/>
    </location>
</feature>
<feature type="chain" id="PRO_5009190485" description="DUF4189 domain-containing protein" evidence="1">
    <location>
        <begin position="20"/>
        <end position="114"/>
    </location>
</feature>
<reference evidence="3 4" key="1">
    <citation type="journal article" date="2015" name="Genome Announc.">
        <title>Genome Assemblies of Three Soil-Associated Devosia species: D. insulae, D. limi, and D. soli.</title>
        <authorList>
            <person name="Hassan Y.I."/>
            <person name="Lepp D."/>
            <person name="Zhou T."/>
        </authorList>
    </citation>
    <scope>NUCLEOTIDE SEQUENCE [LARGE SCALE GENOMIC DNA]</scope>
    <source>
        <strain evidence="3 4">DS-56</strain>
    </source>
</reference>
<feature type="signal peptide" evidence="1">
    <location>
        <begin position="1"/>
        <end position="19"/>
    </location>
</feature>
<dbReference type="InterPro" id="IPR025240">
    <property type="entry name" value="DUF4189"/>
</dbReference>
<organism evidence="3 4">
    <name type="scientific">Devosia insulae DS-56</name>
    <dbReference type="NCBI Taxonomy" id="1116389"/>
    <lineage>
        <taxon>Bacteria</taxon>
        <taxon>Pseudomonadati</taxon>
        <taxon>Pseudomonadota</taxon>
        <taxon>Alphaproteobacteria</taxon>
        <taxon>Hyphomicrobiales</taxon>
        <taxon>Devosiaceae</taxon>
        <taxon>Devosia</taxon>
    </lineage>
</organism>
<accession>A0A1E5XSR9</accession>
<name>A0A1E5XSR9_9HYPH</name>
<dbReference type="EMBL" id="LAJE02000153">
    <property type="protein sequence ID" value="OEO31574.1"/>
    <property type="molecule type" value="Genomic_DNA"/>
</dbReference>
<proteinExistence type="predicted"/>